<accession>A0A7S3JTE7</accession>
<proteinExistence type="predicted"/>
<evidence type="ECO:0000256" key="1">
    <source>
        <dbReference type="SAM" id="MobiDB-lite"/>
    </source>
</evidence>
<reference evidence="3" key="1">
    <citation type="submission" date="2021-01" db="EMBL/GenBank/DDBJ databases">
        <authorList>
            <person name="Corre E."/>
            <person name="Pelletier E."/>
            <person name="Niang G."/>
            <person name="Scheremetjew M."/>
            <person name="Finn R."/>
            <person name="Kale V."/>
            <person name="Holt S."/>
            <person name="Cochrane G."/>
            <person name="Meng A."/>
            <person name="Brown T."/>
            <person name="Cohen L."/>
        </authorList>
    </citation>
    <scope>NUCLEOTIDE SEQUENCE</scope>
    <source>
        <strain evidence="3">CCMP1510</strain>
    </source>
</reference>
<feature type="domain" description="Methyltransferase" evidence="2">
    <location>
        <begin position="41"/>
        <end position="123"/>
    </location>
</feature>
<protein>
    <recommendedName>
        <fullName evidence="2">Methyltransferase domain-containing protein</fullName>
    </recommendedName>
</protein>
<feature type="region of interest" description="Disordered" evidence="1">
    <location>
        <begin position="693"/>
        <end position="731"/>
    </location>
</feature>
<name>A0A7S3JTE7_9STRA</name>
<dbReference type="InterPro" id="IPR029063">
    <property type="entry name" value="SAM-dependent_MTases_sf"/>
</dbReference>
<evidence type="ECO:0000259" key="2">
    <source>
        <dbReference type="Pfam" id="PF13847"/>
    </source>
</evidence>
<dbReference type="PANTHER" id="PTHR43861">
    <property type="entry name" value="TRANS-ACONITATE 2-METHYLTRANSFERASE-RELATED"/>
    <property type="match status" value="1"/>
</dbReference>
<dbReference type="EMBL" id="HBIJ01007228">
    <property type="protein sequence ID" value="CAE0364349.1"/>
    <property type="molecule type" value="Transcribed_RNA"/>
</dbReference>
<gene>
    <name evidence="3" type="ORF">ALAG00032_LOCUS5090</name>
</gene>
<organism evidence="3">
    <name type="scientific">Aureoumbra lagunensis</name>
    <dbReference type="NCBI Taxonomy" id="44058"/>
    <lineage>
        <taxon>Eukaryota</taxon>
        <taxon>Sar</taxon>
        <taxon>Stramenopiles</taxon>
        <taxon>Ochrophyta</taxon>
        <taxon>Pelagophyceae</taxon>
        <taxon>Pelagomonadales</taxon>
        <taxon>Aureoumbra</taxon>
    </lineage>
</organism>
<feature type="compositionally biased region" description="Basic and acidic residues" evidence="1">
    <location>
        <begin position="801"/>
        <end position="811"/>
    </location>
</feature>
<feature type="compositionally biased region" description="Polar residues" evidence="1">
    <location>
        <begin position="713"/>
        <end position="725"/>
    </location>
</feature>
<dbReference type="InterPro" id="IPR025714">
    <property type="entry name" value="Methyltranfer_dom"/>
</dbReference>
<sequence>MQTEDDEPPLVVAKDEEEANSFYTNEPASQLVKFCHRHSVEGLRCVDICCGNGASSIYLAQCGAALVVGLDKNTQAITEAKRRAAEAGVEQKCVFRVYDLLQKSNDCEEIDQEFDLVFDCRGFQVLCAHSEGAGTVVAQLCKVGGRFLTICGNAHELRSYPGGSSAMSVTELVGALSPPFSLASLAETRFDKSSKDETELPPLAWRAVFVKQQFSNESLSVTQFRGDSSTPRSFNSWNKKMYFDESLHSLAKPVSTTPSTNKKKTKINISNDGPPEIFARKLTTQLTDLNEDAVDAALSVDGSVVPSDCGSDYRGSDGFENIKLSREKAANEERARLAGDVPWVRFWEKRARAYQALASAQPVVCKLAQRVARMALFSSQPQYSLHAHDFWSAIEIDNDTNLFFLNTTNTTNTTNFEMNRKKIFYATDLAAGSGTCACALASLVYKGYNACIHLDLVEPAPSMAAMARAKASSLAKIGHPRSRATVWQIPVERCHERVTSTQARAQKNDIMTCSNAMNCLNYFDVLEAAAAMLRPGGALVFDLKADDYEETAEDAQDAADAWVPCVLAALKDRGVDATKDQVLSQQHQPSKIRPPLSASSVAAASAAAGLRLASVDLNKDIVPADYFIAERAISQSWLTEPFSDMPPHDAIQLRNVVVLDAANRAARVSAVLTTVIIVVVKPMSQAELISLNDTSSNNTNSVQTNSAKKKDNSLNNPRNDSTTSLDRGCRPMDDALKDDHFAASGSSVTIVKSAKPVIVFEHFTPSDKELQDEQSNQEEVTTPTPMLAVTAEEPTQTTSSIKKEANKETKNSSDNNEEVFF</sequence>
<dbReference type="CDD" id="cd02440">
    <property type="entry name" value="AdoMet_MTases"/>
    <property type="match status" value="2"/>
</dbReference>
<feature type="region of interest" description="Disordered" evidence="1">
    <location>
        <begin position="765"/>
        <end position="821"/>
    </location>
</feature>
<dbReference type="Pfam" id="PF13847">
    <property type="entry name" value="Methyltransf_31"/>
    <property type="match status" value="1"/>
</dbReference>
<dbReference type="SUPFAM" id="SSF53335">
    <property type="entry name" value="S-adenosyl-L-methionine-dependent methyltransferases"/>
    <property type="match status" value="2"/>
</dbReference>
<dbReference type="Gene3D" id="3.40.50.150">
    <property type="entry name" value="Vaccinia Virus protein VP39"/>
    <property type="match status" value="2"/>
</dbReference>
<dbReference type="AlphaFoldDB" id="A0A7S3JTE7"/>
<feature type="compositionally biased region" description="Low complexity" evidence="1">
    <location>
        <begin position="693"/>
        <end position="706"/>
    </location>
</feature>
<evidence type="ECO:0000313" key="3">
    <source>
        <dbReference type="EMBL" id="CAE0364349.1"/>
    </source>
</evidence>